<dbReference type="Pfam" id="PF00196">
    <property type="entry name" value="GerE"/>
    <property type="match status" value="1"/>
</dbReference>
<name>A0A1I1RCB7_9ACTN</name>
<dbReference type="PRINTS" id="PR00038">
    <property type="entry name" value="HTHLUXR"/>
</dbReference>
<dbReference type="OrthoDB" id="4266042at2"/>
<feature type="domain" description="HTH luxR-type" evidence="1">
    <location>
        <begin position="259"/>
        <end position="324"/>
    </location>
</feature>
<dbReference type="Proteomes" id="UP000199207">
    <property type="component" value="Unassembled WGS sequence"/>
</dbReference>
<dbReference type="GO" id="GO:0003677">
    <property type="term" value="F:DNA binding"/>
    <property type="evidence" value="ECO:0007669"/>
    <property type="project" value="InterPro"/>
</dbReference>
<evidence type="ECO:0000313" key="2">
    <source>
        <dbReference type="EMBL" id="SFD32001.1"/>
    </source>
</evidence>
<dbReference type="STRING" id="910347.SAMN05421773_11325"/>
<proteinExistence type="predicted"/>
<dbReference type="GO" id="GO:0006355">
    <property type="term" value="P:regulation of DNA-templated transcription"/>
    <property type="evidence" value="ECO:0007669"/>
    <property type="project" value="InterPro"/>
</dbReference>
<dbReference type="PANTHER" id="PTHR34293:SF1">
    <property type="entry name" value="HTH-TYPE TRANSCRIPTIONAL REGULATOR TRMBL2"/>
    <property type="match status" value="1"/>
</dbReference>
<dbReference type="InterPro" id="IPR000792">
    <property type="entry name" value="Tscrpt_reg_LuxR_C"/>
</dbReference>
<dbReference type="RefSeq" id="WP_093840497.1">
    <property type="nucleotide sequence ID" value="NZ_FOLM01000013.1"/>
</dbReference>
<dbReference type="CDD" id="cd06170">
    <property type="entry name" value="LuxR_C_like"/>
    <property type="match status" value="1"/>
</dbReference>
<dbReference type="EMBL" id="FOLM01000013">
    <property type="protein sequence ID" value="SFD32001.1"/>
    <property type="molecule type" value="Genomic_DNA"/>
</dbReference>
<evidence type="ECO:0000259" key="1">
    <source>
        <dbReference type="PROSITE" id="PS50043"/>
    </source>
</evidence>
<dbReference type="InterPro" id="IPR051797">
    <property type="entry name" value="TrmB-like"/>
</dbReference>
<dbReference type="InterPro" id="IPR036388">
    <property type="entry name" value="WH-like_DNA-bd_sf"/>
</dbReference>
<organism evidence="2 3">
    <name type="scientific">Streptomyces aidingensis</name>
    <dbReference type="NCBI Taxonomy" id="910347"/>
    <lineage>
        <taxon>Bacteria</taxon>
        <taxon>Bacillati</taxon>
        <taxon>Actinomycetota</taxon>
        <taxon>Actinomycetes</taxon>
        <taxon>Kitasatosporales</taxon>
        <taxon>Streptomycetaceae</taxon>
        <taxon>Streptomyces</taxon>
    </lineage>
</organism>
<protein>
    <submittedName>
        <fullName evidence="2">Regulatory protein, luxR family</fullName>
    </submittedName>
</protein>
<gene>
    <name evidence="2" type="ORF">SAMN05421773_11325</name>
</gene>
<reference evidence="2 3" key="1">
    <citation type="submission" date="2016-10" db="EMBL/GenBank/DDBJ databases">
        <authorList>
            <person name="de Groot N.N."/>
        </authorList>
    </citation>
    <scope>NUCLEOTIDE SEQUENCE [LARGE SCALE GENOMIC DNA]</scope>
    <source>
        <strain evidence="2 3">CGMCC 4.5739</strain>
    </source>
</reference>
<evidence type="ECO:0000313" key="3">
    <source>
        <dbReference type="Proteomes" id="UP000199207"/>
    </source>
</evidence>
<dbReference type="PANTHER" id="PTHR34293">
    <property type="entry name" value="HTH-TYPE TRANSCRIPTIONAL REGULATOR TRMBL2"/>
    <property type="match status" value="1"/>
</dbReference>
<dbReference type="AlphaFoldDB" id="A0A1I1RCB7"/>
<accession>A0A1I1RCB7</accession>
<dbReference type="PROSITE" id="PS50043">
    <property type="entry name" value="HTH_LUXR_2"/>
    <property type="match status" value="1"/>
</dbReference>
<dbReference type="SUPFAM" id="SSF46894">
    <property type="entry name" value="C-terminal effector domain of the bipartite response regulators"/>
    <property type="match status" value="1"/>
</dbReference>
<dbReference type="Gene3D" id="1.10.10.10">
    <property type="entry name" value="Winged helix-like DNA-binding domain superfamily/Winged helix DNA-binding domain"/>
    <property type="match status" value="1"/>
</dbReference>
<dbReference type="InterPro" id="IPR016032">
    <property type="entry name" value="Sig_transdc_resp-reg_C-effctor"/>
</dbReference>
<dbReference type="SMART" id="SM00421">
    <property type="entry name" value="HTH_LUXR"/>
    <property type="match status" value="1"/>
</dbReference>
<sequence>MNHPSGLPAATVAVYRLRVAHPTDSAEQLAERLELTPGEVAEAEAELGGLGLLRRSPAGGWVAVSPENAAEELLTAAEQDILRRQIAMAATRARLHALSGHYLEARSMRSAKGDIETVRGVENIRALIDDLGRTCTVTVESMQATGGFTEAAIRAALPLDLDRLAGGVSMRMLVQDAVRRHWPSTQYVTKICEAGARVRSVGVLPSKMLIFDGSCALLPLDPVRPEVGAVAVREPAVLGFLRGLFDHIWNQAKDFHTAEEDSGPAPTGVEREVLLLIAAGLSNQDIAGQLGMSPRTVNRVVADLMERLGAESRFQAGVKAAQHGWLS</sequence>
<keyword evidence="3" id="KW-1185">Reference proteome</keyword>